<feature type="region of interest" description="Disordered" evidence="1">
    <location>
        <begin position="247"/>
        <end position="267"/>
    </location>
</feature>
<feature type="compositionally biased region" description="Polar residues" evidence="1">
    <location>
        <begin position="28"/>
        <end position="41"/>
    </location>
</feature>
<dbReference type="STRING" id="1194695.A0A5D3DN80"/>
<feature type="region of interest" description="Disordered" evidence="1">
    <location>
        <begin position="697"/>
        <end position="728"/>
    </location>
</feature>
<dbReference type="InterPro" id="IPR032795">
    <property type="entry name" value="DUF3741-assoc"/>
</dbReference>
<feature type="domain" description="DUF3741" evidence="2">
    <location>
        <begin position="102"/>
        <end position="145"/>
    </location>
</feature>
<dbReference type="InterPro" id="IPR025486">
    <property type="entry name" value="DUF4378"/>
</dbReference>
<dbReference type="PANTHER" id="PTHR46836">
    <property type="entry name" value="AFADIN"/>
    <property type="match status" value="1"/>
</dbReference>
<evidence type="ECO:0000259" key="4">
    <source>
        <dbReference type="Pfam" id="PF14383"/>
    </source>
</evidence>
<dbReference type="Proteomes" id="UP000321947">
    <property type="component" value="Unassembled WGS sequence"/>
</dbReference>
<evidence type="ECO:0000313" key="8">
    <source>
        <dbReference type="Proteomes" id="UP000321947"/>
    </source>
</evidence>
<evidence type="ECO:0000256" key="1">
    <source>
        <dbReference type="SAM" id="MobiDB-lite"/>
    </source>
</evidence>
<dbReference type="AlphaFoldDB" id="A0A5D3DN80"/>
<feature type="domain" description="DUF3741" evidence="4">
    <location>
        <begin position="7"/>
        <end position="27"/>
    </location>
</feature>
<feature type="compositionally biased region" description="Polar residues" evidence="1">
    <location>
        <begin position="316"/>
        <end position="325"/>
    </location>
</feature>
<reference evidence="7 8" key="1">
    <citation type="submission" date="2019-08" db="EMBL/GenBank/DDBJ databases">
        <title>Draft genome sequences of two oriental melons (Cucumis melo L. var makuwa).</title>
        <authorList>
            <person name="Kwon S.-Y."/>
        </authorList>
    </citation>
    <scope>NUCLEOTIDE SEQUENCE [LARGE SCALE GENOMIC DNA]</scope>
    <source>
        <strain evidence="8">cv. Chang Bougi</strain>
        <strain evidence="7">cv. SW 3</strain>
        <tissue evidence="6">Leaf</tissue>
    </source>
</reference>
<dbReference type="Pfam" id="PF14309">
    <property type="entry name" value="DUF4378"/>
    <property type="match status" value="1"/>
</dbReference>
<evidence type="ECO:0000313" key="5">
    <source>
        <dbReference type="EMBL" id="KAA0044066.1"/>
    </source>
</evidence>
<feature type="domain" description="DUF4378" evidence="3">
    <location>
        <begin position="732"/>
        <end position="779"/>
    </location>
</feature>
<evidence type="ECO:0000313" key="6">
    <source>
        <dbReference type="EMBL" id="TYK25071.1"/>
    </source>
</evidence>
<name>A0A5D3DN80_CUCMM</name>
<feature type="region of interest" description="Disordered" evidence="1">
    <location>
        <begin position="167"/>
        <end position="214"/>
    </location>
</feature>
<gene>
    <name evidence="6" type="ORF">E5676_scaffold352G001930</name>
    <name evidence="5" type="ORF">E6C27_scaffold236G004140</name>
</gene>
<dbReference type="OrthoDB" id="1925259at2759"/>
<evidence type="ECO:0000259" key="2">
    <source>
        <dbReference type="Pfam" id="PF12552"/>
    </source>
</evidence>
<dbReference type="Pfam" id="PF12552">
    <property type="entry name" value="DUF3741"/>
    <property type="match status" value="1"/>
</dbReference>
<protein>
    <submittedName>
        <fullName evidence="6">Uncharacterized protein</fullName>
    </submittedName>
</protein>
<dbReference type="Proteomes" id="UP000321393">
    <property type="component" value="Unassembled WGS sequence"/>
</dbReference>
<feature type="region of interest" description="Disordered" evidence="1">
    <location>
        <begin position="1"/>
        <end position="51"/>
    </location>
</feature>
<dbReference type="InterPro" id="IPR022212">
    <property type="entry name" value="DUF3741"/>
</dbReference>
<feature type="compositionally biased region" description="Basic residues" evidence="1">
    <location>
        <begin position="179"/>
        <end position="203"/>
    </location>
</feature>
<dbReference type="Pfam" id="PF14383">
    <property type="entry name" value="VARLMGL"/>
    <property type="match status" value="1"/>
</dbReference>
<evidence type="ECO:0000259" key="3">
    <source>
        <dbReference type="Pfam" id="PF14309"/>
    </source>
</evidence>
<evidence type="ECO:0000313" key="7">
    <source>
        <dbReference type="Proteomes" id="UP000321393"/>
    </source>
</evidence>
<organism evidence="6 8">
    <name type="scientific">Cucumis melo var. makuwa</name>
    <name type="common">Oriental melon</name>
    <dbReference type="NCBI Taxonomy" id="1194695"/>
    <lineage>
        <taxon>Eukaryota</taxon>
        <taxon>Viridiplantae</taxon>
        <taxon>Streptophyta</taxon>
        <taxon>Embryophyta</taxon>
        <taxon>Tracheophyta</taxon>
        <taxon>Spermatophyta</taxon>
        <taxon>Magnoliopsida</taxon>
        <taxon>eudicotyledons</taxon>
        <taxon>Gunneridae</taxon>
        <taxon>Pentapetalae</taxon>
        <taxon>rosids</taxon>
        <taxon>fabids</taxon>
        <taxon>Cucurbitales</taxon>
        <taxon>Cucurbitaceae</taxon>
        <taxon>Benincaseae</taxon>
        <taxon>Cucumis</taxon>
    </lineage>
</organism>
<feature type="compositionally biased region" description="Polar residues" evidence="1">
    <location>
        <begin position="248"/>
        <end position="263"/>
    </location>
</feature>
<feature type="region of interest" description="Disordered" evidence="1">
    <location>
        <begin position="285"/>
        <end position="326"/>
    </location>
</feature>
<dbReference type="EMBL" id="SSTD01003829">
    <property type="protein sequence ID" value="TYK25071.1"/>
    <property type="molecule type" value="Genomic_DNA"/>
</dbReference>
<accession>A0A5D3DN80</accession>
<dbReference type="EMBL" id="SSTE01014973">
    <property type="protein sequence ID" value="KAA0044066.1"/>
    <property type="molecule type" value="Genomic_DNA"/>
</dbReference>
<feature type="region of interest" description="Disordered" evidence="1">
    <location>
        <begin position="641"/>
        <end position="668"/>
    </location>
</feature>
<dbReference type="PANTHER" id="PTHR46836:SF8">
    <property type="entry name" value="AFADIN"/>
    <property type="match status" value="1"/>
</dbReference>
<comment type="caution">
    <text evidence="6">The sequence shown here is derived from an EMBL/GenBank/DDBJ whole genome shotgun (WGS) entry which is preliminary data.</text>
</comment>
<proteinExistence type="predicted"/>
<feature type="compositionally biased region" description="Basic and acidic residues" evidence="1">
    <location>
        <begin position="285"/>
        <end position="315"/>
    </location>
</feature>
<sequence>MSKEVEFRRSPSPVAKLMGLDGMPVPHRQSSYKQQKTASPEKSQRGLTADDNQLYARSSRRQQKFKDVFEVQETSKKGSSSFSVPKNSNLKPSRTEMEFIQKKFMDARRLVTDEKLQGSKEIHDALEVLDSNKKLLVKYLQQPDSLFMKHLLDINDVLPHSSCIHMAPSKSSDDENHGCHKSGRKLARRNPRKKHRKSRKHCSSHVSPSDSNYVAKCPVKSSRIKLEDEESLSIFPKRIVVLKPNLGKAQNSSGTPSSHSFQSGCRKPSEFERIEIRGMETLRTKNHDDGLGVSSHEVRPSKEVSKKTKQVRENFEYSSMSSSLGTARHDRNGCPFIGNDSEAGKCNSSNMFGLNGQLLSSSFRYKKSSLSAEAKKRLSERWKTTCDYHNTGVVSRSCTLAEMLAMPEKETAPSHMEPRHWGESSGKNFNDQRIEPFGISSRDGWKDISLEKLSRSRSLPASSTSFEILKTNSESLRMDPLAIPKEPFKWERKEAISENLCLREHIGRRNSRHRRRKSHGSICSLEEFNDPVLEICTSQNQDSDFKDNEPADRNLLVVKESIHFPVQDQTEVLENWMDLRVKSEEAIVSSNEELQLELSVHSVVEDISLSGDQECFISKGLSPEGSEDISFQLKSVSGIESPVSSKEAEQPSPVSVLEPPFTDDLPPGSDCFESLSADLLGLRMQLKLLKLETEAFTESEETQHISSDEDGVEGSVGSPEDKYTPNGEDSWEISYLTDVLQSSAFKDTEPDMFVAMWHSLECPVDPSTFEYLEKKYAVRSSQPRPPTIQVGYSEGLCNNLCKFLAKQQVKKVDEDIVEKVVGRTSQWLVLGYDVDVIGKEIERLVVDELITEAETLLLPRFEQLPKAIFYGIFLEKTNLINNKGFGNRKGMVVLYYSKTLLWGIQFPFF</sequence>